<protein>
    <recommendedName>
        <fullName evidence="2">SCP2 domain-containing protein</fullName>
    </recommendedName>
</protein>
<dbReference type="EMBL" id="BART01023983">
    <property type="protein sequence ID" value="GAG99137.1"/>
    <property type="molecule type" value="Genomic_DNA"/>
</dbReference>
<proteinExistence type="predicted"/>
<organism evidence="1">
    <name type="scientific">marine sediment metagenome</name>
    <dbReference type="NCBI Taxonomy" id="412755"/>
    <lineage>
        <taxon>unclassified sequences</taxon>
        <taxon>metagenomes</taxon>
        <taxon>ecological metagenomes</taxon>
    </lineage>
</organism>
<evidence type="ECO:0008006" key="2">
    <source>
        <dbReference type="Google" id="ProtNLM"/>
    </source>
</evidence>
<dbReference type="AlphaFoldDB" id="X1D200"/>
<name>X1D200_9ZZZZ</name>
<comment type="caution">
    <text evidence="1">The sequence shown here is derived from an EMBL/GenBank/DDBJ whole genome shotgun (WGS) entry which is preliminary data.</text>
</comment>
<reference evidence="1" key="1">
    <citation type="journal article" date="2014" name="Front. Microbiol.">
        <title>High frequency of phylogenetically diverse reductive dehalogenase-homologous genes in deep subseafloor sedimentary metagenomes.</title>
        <authorList>
            <person name="Kawai M."/>
            <person name="Futagami T."/>
            <person name="Toyoda A."/>
            <person name="Takaki Y."/>
            <person name="Nishi S."/>
            <person name="Hori S."/>
            <person name="Arai W."/>
            <person name="Tsubouchi T."/>
            <person name="Morono Y."/>
            <person name="Uchiyama I."/>
            <person name="Ito T."/>
            <person name="Fujiyama A."/>
            <person name="Inagaki F."/>
            <person name="Takami H."/>
        </authorList>
    </citation>
    <scope>NUCLEOTIDE SEQUENCE</scope>
    <source>
        <strain evidence="1">Expedition CK06-06</strain>
    </source>
</reference>
<accession>X1D200</accession>
<evidence type="ECO:0000313" key="1">
    <source>
        <dbReference type="EMBL" id="GAG99137.1"/>
    </source>
</evidence>
<gene>
    <name evidence="1" type="ORF">S01H4_43465</name>
</gene>
<sequence length="143" mass="16586">MLNETMLLNFARLAKILIDVYGFDEAFQKVGKREGQEIEFYFPTLDGCLTFVLVKNKFDFEPNMGRANNPVATAIVDVKRDEILPLMSDVVCTKNNIFGLLKIFFKYIITRRVKINGSLLSFIRLFRCLAIGKHEMYKFKEKS</sequence>